<dbReference type="InterPro" id="IPR003855">
    <property type="entry name" value="K+_transporter"/>
</dbReference>
<feature type="transmembrane region" description="Helical" evidence="13">
    <location>
        <begin position="186"/>
        <end position="209"/>
    </location>
</feature>
<keyword evidence="17" id="KW-1185">Reference proteome</keyword>
<feature type="transmembrane region" description="Helical" evidence="13">
    <location>
        <begin position="155"/>
        <end position="174"/>
    </location>
</feature>
<feature type="transmembrane region" description="Helical" evidence="13">
    <location>
        <begin position="302"/>
        <end position="326"/>
    </location>
</feature>
<keyword evidence="11 13" id="KW-0406">Ion transport</keyword>
<feature type="transmembrane region" description="Helical" evidence="13">
    <location>
        <begin position="27"/>
        <end position="50"/>
    </location>
</feature>
<feature type="transmembrane region" description="Helical" evidence="13">
    <location>
        <begin position="359"/>
        <end position="377"/>
    </location>
</feature>
<keyword evidence="9 13" id="KW-0630">Potassium</keyword>
<dbReference type="GO" id="GO:0005886">
    <property type="term" value="C:plasma membrane"/>
    <property type="evidence" value="ECO:0007669"/>
    <property type="project" value="UniProtKB-SubCell"/>
</dbReference>
<keyword evidence="8 13" id="KW-0769">Symport</keyword>
<accession>A0A506UC07</accession>
<comment type="similarity">
    <text evidence="2 13">Belongs to the HAK/KUP transporter (TC 2.A.72) family.</text>
</comment>
<feature type="transmembrane region" description="Helical" evidence="13">
    <location>
        <begin position="229"/>
        <end position="250"/>
    </location>
</feature>
<name>A0A506UC07_9HYPH</name>
<comment type="function">
    <text evidence="13">Transport of potassium into the cell. Likely operates as a K(+):H(+) symporter.</text>
</comment>
<dbReference type="Proteomes" id="UP000320314">
    <property type="component" value="Unassembled WGS sequence"/>
</dbReference>
<gene>
    <name evidence="13" type="primary">kup</name>
    <name evidence="16" type="ORF">FJU11_04280</name>
</gene>
<dbReference type="InterPro" id="IPR023051">
    <property type="entry name" value="Kup"/>
</dbReference>
<dbReference type="PANTHER" id="PTHR30540:SF79">
    <property type="entry name" value="LOW AFFINITY POTASSIUM TRANSPORT SYSTEM PROTEIN KUP"/>
    <property type="match status" value="1"/>
</dbReference>
<keyword evidence="5" id="KW-0997">Cell inner membrane</keyword>
<feature type="transmembrane region" description="Helical" evidence="13">
    <location>
        <begin position="440"/>
        <end position="457"/>
    </location>
</feature>
<evidence type="ECO:0000256" key="4">
    <source>
        <dbReference type="ARBA" id="ARBA00022475"/>
    </source>
</evidence>
<evidence type="ECO:0000313" key="17">
    <source>
        <dbReference type="Proteomes" id="UP000320314"/>
    </source>
</evidence>
<keyword evidence="7 13" id="KW-0812">Transmembrane</keyword>
<evidence type="ECO:0000259" key="15">
    <source>
        <dbReference type="Pfam" id="PF22776"/>
    </source>
</evidence>
<organism evidence="16 17">
    <name type="scientific">Pararhizobium mangrovi</name>
    <dbReference type="NCBI Taxonomy" id="2590452"/>
    <lineage>
        <taxon>Bacteria</taxon>
        <taxon>Pseudomonadati</taxon>
        <taxon>Pseudomonadota</taxon>
        <taxon>Alphaproteobacteria</taxon>
        <taxon>Hyphomicrobiales</taxon>
        <taxon>Rhizobiaceae</taxon>
        <taxon>Rhizobium/Agrobacterium group</taxon>
        <taxon>Pararhizobium</taxon>
    </lineage>
</organism>
<evidence type="ECO:0000256" key="9">
    <source>
        <dbReference type="ARBA" id="ARBA00022958"/>
    </source>
</evidence>
<feature type="transmembrane region" description="Helical" evidence="13">
    <location>
        <begin position="383"/>
        <end position="403"/>
    </location>
</feature>
<protein>
    <recommendedName>
        <fullName evidence="13">Probable potassium transport system protein Kup</fullName>
    </recommendedName>
</protein>
<comment type="subcellular location">
    <subcellularLocation>
        <location evidence="13">Cell membrane</location>
        <topology evidence="13">Multi-pass membrane protein</topology>
    </subcellularLocation>
    <subcellularLocation>
        <location evidence="1">Membrane</location>
        <topology evidence="1">Multi-pass membrane protein</topology>
    </subcellularLocation>
</comment>
<dbReference type="GO" id="GO:0015293">
    <property type="term" value="F:symporter activity"/>
    <property type="evidence" value="ECO:0007669"/>
    <property type="project" value="UniProtKB-UniRule"/>
</dbReference>
<comment type="catalytic activity">
    <reaction evidence="13">
        <text>K(+)(in) + H(+)(in) = K(+)(out) + H(+)(out)</text>
        <dbReference type="Rhea" id="RHEA:28490"/>
        <dbReference type="ChEBI" id="CHEBI:15378"/>
        <dbReference type="ChEBI" id="CHEBI:29103"/>
    </reaction>
</comment>
<dbReference type="GO" id="GO:0015079">
    <property type="term" value="F:potassium ion transmembrane transporter activity"/>
    <property type="evidence" value="ECO:0007669"/>
    <property type="project" value="UniProtKB-UniRule"/>
</dbReference>
<evidence type="ECO:0000256" key="10">
    <source>
        <dbReference type="ARBA" id="ARBA00022989"/>
    </source>
</evidence>
<dbReference type="PANTHER" id="PTHR30540">
    <property type="entry name" value="OSMOTIC STRESS POTASSIUM TRANSPORTER"/>
    <property type="match status" value="1"/>
</dbReference>
<dbReference type="AlphaFoldDB" id="A0A506UC07"/>
<dbReference type="InterPro" id="IPR053952">
    <property type="entry name" value="K_trans_C"/>
</dbReference>
<keyword evidence="3 13" id="KW-0813">Transport</keyword>
<keyword evidence="4 13" id="KW-1003">Cell membrane</keyword>
<keyword evidence="12 13" id="KW-0472">Membrane</keyword>
<evidence type="ECO:0000256" key="12">
    <source>
        <dbReference type="ARBA" id="ARBA00023136"/>
    </source>
</evidence>
<feature type="transmembrane region" description="Helical" evidence="13">
    <location>
        <begin position="119"/>
        <end position="143"/>
    </location>
</feature>
<feature type="transmembrane region" description="Helical" evidence="13">
    <location>
        <begin position="415"/>
        <end position="434"/>
    </location>
</feature>
<feature type="domain" description="K+ potassium transporter integral membrane" evidence="14">
    <location>
        <begin position="31"/>
        <end position="479"/>
    </location>
</feature>
<keyword evidence="6 13" id="KW-0633">Potassium transport</keyword>
<evidence type="ECO:0000256" key="11">
    <source>
        <dbReference type="ARBA" id="ARBA00023065"/>
    </source>
</evidence>
<feature type="transmembrane region" description="Helical" evidence="13">
    <location>
        <begin position="70"/>
        <end position="91"/>
    </location>
</feature>
<evidence type="ECO:0000256" key="3">
    <source>
        <dbReference type="ARBA" id="ARBA00022448"/>
    </source>
</evidence>
<evidence type="ECO:0000256" key="8">
    <source>
        <dbReference type="ARBA" id="ARBA00022847"/>
    </source>
</evidence>
<keyword evidence="10 13" id="KW-1133">Transmembrane helix</keyword>
<dbReference type="InterPro" id="IPR053951">
    <property type="entry name" value="K_trans_N"/>
</dbReference>
<dbReference type="RefSeq" id="WP_141165790.1">
    <property type="nucleotide sequence ID" value="NZ_VHLH01000005.1"/>
</dbReference>
<dbReference type="Pfam" id="PF22776">
    <property type="entry name" value="K_trans_C"/>
    <property type="match status" value="1"/>
</dbReference>
<evidence type="ECO:0000256" key="13">
    <source>
        <dbReference type="HAMAP-Rule" id="MF_01522"/>
    </source>
</evidence>
<evidence type="ECO:0000313" key="16">
    <source>
        <dbReference type="EMBL" id="TPW30651.1"/>
    </source>
</evidence>
<proteinExistence type="inferred from homology"/>
<dbReference type="EMBL" id="VHLH01000005">
    <property type="protein sequence ID" value="TPW30651.1"/>
    <property type="molecule type" value="Genomic_DNA"/>
</dbReference>
<evidence type="ECO:0000256" key="7">
    <source>
        <dbReference type="ARBA" id="ARBA00022692"/>
    </source>
</evidence>
<evidence type="ECO:0000256" key="6">
    <source>
        <dbReference type="ARBA" id="ARBA00022538"/>
    </source>
</evidence>
<comment type="caution">
    <text evidence="16">The sequence shown here is derived from an EMBL/GenBank/DDBJ whole genome shotgun (WGS) entry which is preliminary data.</text>
</comment>
<dbReference type="HAMAP" id="MF_01522">
    <property type="entry name" value="Kup"/>
    <property type="match status" value="1"/>
</dbReference>
<sequence>MLETEPADAAVASEPLETSRKSEHGSFFALTLGSIGVVYGDIGTSPLYAFREALRPMTADGLARSEVLGLASLLIWALTVIVSIKYVAFLLRADNRGEGGMLALLALVQKKMGTRTTPILLLGLAGCALFFGDAIITPAISVLSSVEGLKLVTPAFTGYVEIIAIAILITLFAIQMHGTSAVAAWFGPMTAIWFLVLAGSGIAHIVAVPDVLWAFNPVHAVSFLFGERLLAFVVLGAVFLAVTGAEALYADLGHFGRAPIQTAWFVLVFPALALNYLGQAALVLSQPDTIADPFFRMFPGWMLLPAVVLATMATIIASQAVITGAFSLTRQAIQLGFVPRMEVRHTSQEQTGQIYMPRVNMLLLLGVLVLVVVFRSSDALATAYGIAVTGTMIVTTILAYAYLRHVRSWSMLPAFVAVLPFAVVEIVFLAANMTKFFEGGYLPVIVASVLFVTMWTWTRGAALLAHKTGQTDVRTSTFAASIEKQSEHGPTLVPGTAIFFTSDPETVPTALLHNLKHNHVLHEQNVILTVHTAPVPVTSPERRVRIEPISKRFVRLDLTFGFMESPNISRALILCRRHGLKFDIMATSFYLGRRKVIADTRSALPNWQNRLFIALANASADPTDYFDLPANRVIELGSHVSV</sequence>
<evidence type="ECO:0000256" key="5">
    <source>
        <dbReference type="ARBA" id="ARBA00022519"/>
    </source>
</evidence>
<feature type="domain" description="K+ potassium transporter C-terminal" evidence="15">
    <location>
        <begin position="494"/>
        <end position="640"/>
    </location>
</feature>
<dbReference type="Pfam" id="PF02705">
    <property type="entry name" value="K_trans"/>
    <property type="match status" value="1"/>
</dbReference>
<feature type="transmembrane region" description="Helical" evidence="13">
    <location>
        <begin position="262"/>
        <end position="282"/>
    </location>
</feature>
<evidence type="ECO:0000259" key="14">
    <source>
        <dbReference type="Pfam" id="PF02705"/>
    </source>
</evidence>
<evidence type="ECO:0000256" key="2">
    <source>
        <dbReference type="ARBA" id="ARBA00007019"/>
    </source>
</evidence>
<evidence type="ECO:0000256" key="1">
    <source>
        <dbReference type="ARBA" id="ARBA00004141"/>
    </source>
</evidence>
<reference evidence="16 17" key="1">
    <citation type="submission" date="2019-06" db="EMBL/GenBank/DDBJ databases">
        <authorList>
            <person name="Li M."/>
        </authorList>
    </citation>
    <scope>NUCLEOTIDE SEQUENCE [LARGE SCALE GENOMIC DNA]</scope>
    <source>
        <strain evidence="16 17">BGMRC6574</strain>
    </source>
</reference>
<dbReference type="OrthoDB" id="9805577at2"/>